<reference evidence="3" key="1">
    <citation type="journal article" date="2019" name="Int. J. Syst. Evol. Microbiol.">
        <title>The Global Catalogue of Microorganisms (GCM) 10K type strain sequencing project: providing services to taxonomists for standard genome sequencing and annotation.</title>
        <authorList>
            <consortium name="The Broad Institute Genomics Platform"/>
            <consortium name="The Broad Institute Genome Sequencing Center for Infectious Disease"/>
            <person name="Wu L."/>
            <person name="Ma J."/>
        </authorList>
    </citation>
    <scope>NUCLEOTIDE SEQUENCE [LARGE SCALE GENOMIC DNA]</scope>
    <source>
        <strain evidence="3">CGMCC 1.12990</strain>
    </source>
</reference>
<keyword evidence="1" id="KW-1133">Transmembrane helix</keyword>
<evidence type="ECO:0000313" key="3">
    <source>
        <dbReference type="Proteomes" id="UP000601361"/>
    </source>
</evidence>
<name>A0ABQ1X4J8_9BACT</name>
<feature type="transmembrane region" description="Helical" evidence="1">
    <location>
        <begin position="76"/>
        <end position="93"/>
    </location>
</feature>
<sequence>MPNYQQGYEEGRNEHRYSAHSTRVVGRGLGALIGWGFVLGSRVVVQALVAAPFITLGFIILAPMDFLGPVFGIPRLMGMGLVAFLAYAGLYWLKGLVVALRHRRGGLWVLPFLVCVTLACLLPGYLAHLVVAHSLPAASPVWGWAVGAALALFAYCRYRFTENSAPKLVEGFYRRGYQWGAAR</sequence>
<keyword evidence="1" id="KW-0812">Transmembrane</keyword>
<feature type="transmembrane region" description="Helical" evidence="1">
    <location>
        <begin position="105"/>
        <end position="126"/>
    </location>
</feature>
<dbReference type="EMBL" id="BMGS01000014">
    <property type="protein sequence ID" value="GGG59665.1"/>
    <property type="molecule type" value="Genomic_DNA"/>
</dbReference>
<comment type="caution">
    <text evidence="2">The sequence shown here is derived from an EMBL/GenBank/DDBJ whole genome shotgun (WGS) entry which is preliminary data.</text>
</comment>
<organism evidence="2 3">
    <name type="scientific">Hymenobacter glacieicola</name>
    <dbReference type="NCBI Taxonomy" id="1562124"/>
    <lineage>
        <taxon>Bacteria</taxon>
        <taxon>Pseudomonadati</taxon>
        <taxon>Bacteroidota</taxon>
        <taxon>Cytophagia</taxon>
        <taxon>Cytophagales</taxon>
        <taxon>Hymenobacteraceae</taxon>
        <taxon>Hymenobacter</taxon>
    </lineage>
</organism>
<feature type="transmembrane region" description="Helical" evidence="1">
    <location>
        <begin position="141"/>
        <end position="158"/>
    </location>
</feature>
<evidence type="ECO:0000256" key="1">
    <source>
        <dbReference type="SAM" id="Phobius"/>
    </source>
</evidence>
<dbReference type="RefSeq" id="WP_188559607.1">
    <property type="nucleotide sequence ID" value="NZ_BMGS01000014.1"/>
</dbReference>
<protein>
    <submittedName>
        <fullName evidence="2">Uncharacterized protein</fullName>
    </submittedName>
</protein>
<keyword evidence="1" id="KW-0472">Membrane</keyword>
<proteinExistence type="predicted"/>
<keyword evidence="3" id="KW-1185">Reference proteome</keyword>
<accession>A0ABQ1X4J8</accession>
<feature type="transmembrane region" description="Helical" evidence="1">
    <location>
        <begin position="43"/>
        <end position="64"/>
    </location>
</feature>
<dbReference type="Proteomes" id="UP000601361">
    <property type="component" value="Unassembled WGS sequence"/>
</dbReference>
<evidence type="ECO:0000313" key="2">
    <source>
        <dbReference type="EMBL" id="GGG59665.1"/>
    </source>
</evidence>
<gene>
    <name evidence="2" type="ORF">GCM10011378_39580</name>
</gene>